<dbReference type="Proteomes" id="UP000199052">
    <property type="component" value="Unassembled WGS sequence"/>
</dbReference>
<dbReference type="AlphaFoldDB" id="A0A1I2RYI3"/>
<dbReference type="EMBL" id="FOOI01000006">
    <property type="protein sequence ID" value="SFG45684.1"/>
    <property type="molecule type" value="Genomic_DNA"/>
</dbReference>
<gene>
    <name evidence="1" type="ORF">FHR37_002691</name>
    <name evidence="2" type="ORF">SAMN05421678_10642</name>
</gene>
<accession>A0A1I2RYI3</accession>
<dbReference type="RefSeq" id="WP_139238926.1">
    <property type="nucleotide sequence ID" value="NZ_FOOI01000006.1"/>
</dbReference>
<evidence type="ECO:0000313" key="1">
    <source>
        <dbReference type="EMBL" id="NYH83840.1"/>
    </source>
</evidence>
<organism evidence="2 3">
    <name type="scientific">Actinopolymorpha cephalotaxi</name>
    <dbReference type="NCBI Taxonomy" id="504797"/>
    <lineage>
        <taxon>Bacteria</taxon>
        <taxon>Bacillati</taxon>
        <taxon>Actinomycetota</taxon>
        <taxon>Actinomycetes</taxon>
        <taxon>Propionibacteriales</taxon>
        <taxon>Actinopolymorphaceae</taxon>
        <taxon>Actinopolymorpha</taxon>
    </lineage>
</organism>
<evidence type="ECO:0000313" key="2">
    <source>
        <dbReference type="EMBL" id="SFG45684.1"/>
    </source>
</evidence>
<reference evidence="2 3" key="1">
    <citation type="submission" date="2016-10" db="EMBL/GenBank/DDBJ databases">
        <authorList>
            <person name="de Groot N.N."/>
        </authorList>
    </citation>
    <scope>NUCLEOTIDE SEQUENCE [LARGE SCALE GENOMIC DNA]</scope>
    <source>
        <strain evidence="2 3">CPCC 202808</strain>
    </source>
</reference>
<proteinExistence type="predicted"/>
<dbReference type="Proteomes" id="UP000533017">
    <property type="component" value="Unassembled WGS sequence"/>
</dbReference>
<sequence>MDTTTWGDAEQTKIVAALRVSYPAGFADVGTAWDHWSDLALGADGSLQEGHGSFVGDDTDLPLPVS</sequence>
<keyword evidence="4" id="KW-1185">Reference proteome</keyword>
<dbReference type="EMBL" id="JACBZA010000001">
    <property type="protein sequence ID" value="NYH83840.1"/>
    <property type="molecule type" value="Genomic_DNA"/>
</dbReference>
<protein>
    <submittedName>
        <fullName evidence="2">Uncharacterized protein</fullName>
    </submittedName>
</protein>
<evidence type="ECO:0000313" key="3">
    <source>
        <dbReference type="Proteomes" id="UP000199052"/>
    </source>
</evidence>
<evidence type="ECO:0000313" key="4">
    <source>
        <dbReference type="Proteomes" id="UP000533017"/>
    </source>
</evidence>
<reference evidence="1 4" key="2">
    <citation type="submission" date="2020-07" db="EMBL/GenBank/DDBJ databases">
        <title>Sequencing the genomes of 1000 actinobacteria strains.</title>
        <authorList>
            <person name="Klenk H.-P."/>
        </authorList>
    </citation>
    <scope>NUCLEOTIDE SEQUENCE [LARGE SCALE GENOMIC DNA]</scope>
    <source>
        <strain evidence="1 4">DSM 45117</strain>
    </source>
</reference>
<name>A0A1I2RYI3_9ACTN</name>